<dbReference type="PIRSF" id="PIRSF000883">
    <property type="entry name" value="Pesterase_MJ0912"/>
    <property type="match status" value="1"/>
</dbReference>
<dbReference type="Gene3D" id="3.60.21.10">
    <property type="match status" value="1"/>
</dbReference>
<dbReference type="PANTHER" id="PTHR42850">
    <property type="entry name" value="METALLOPHOSPHOESTERASE"/>
    <property type="match status" value="1"/>
</dbReference>
<dbReference type="InterPro" id="IPR029052">
    <property type="entry name" value="Metallo-depent_PP-like"/>
</dbReference>
<dbReference type="InterPro" id="IPR050126">
    <property type="entry name" value="Ap4A_hydrolase"/>
</dbReference>
<proteinExistence type="inferred from homology"/>
<organism evidence="3 4">
    <name type="scientific">Thermosporothrix hazakensis</name>
    <dbReference type="NCBI Taxonomy" id="644383"/>
    <lineage>
        <taxon>Bacteria</taxon>
        <taxon>Bacillati</taxon>
        <taxon>Chloroflexota</taxon>
        <taxon>Ktedonobacteria</taxon>
        <taxon>Ktedonobacterales</taxon>
        <taxon>Thermosporotrichaceae</taxon>
        <taxon>Thermosporothrix</taxon>
    </lineage>
</organism>
<dbReference type="SUPFAM" id="SSF56300">
    <property type="entry name" value="Metallo-dependent phosphatases"/>
    <property type="match status" value="1"/>
</dbReference>
<name>A0A326URK1_THEHA</name>
<dbReference type="RefSeq" id="WP_111318926.1">
    <property type="nucleotide sequence ID" value="NZ_BIFX01000001.1"/>
</dbReference>
<protein>
    <submittedName>
        <fullName evidence="3">Putative phosphoesterase</fullName>
    </submittedName>
</protein>
<evidence type="ECO:0000313" key="3">
    <source>
        <dbReference type="EMBL" id="PZW36569.1"/>
    </source>
</evidence>
<evidence type="ECO:0000256" key="1">
    <source>
        <dbReference type="ARBA" id="ARBA00008950"/>
    </source>
</evidence>
<dbReference type="GO" id="GO:0016791">
    <property type="term" value="F:phosphatase activity"/>
    <property type="evidence" value="ECO:0007669"/>
    <property type="project" value="TreeGrafter"/>
</dbReference>
<keyword evidence="4" id="KW-1185">Reference proteome</keyword>
<evidence type="ECO:0000313" key="4">
    <source>
        <dbReference type="Proteomes" id="UP000248806"/>
    </source>
</evidence>
<dbReference type="AlphaFoldDB" id="A0A326URK1"/>
<reference evidence="3 4" key="1">
    <citation type="submission" date="2018-06" db="EMBL/GenBank/DDBJ databases">
        <title>Genomic Encyclopedia of Archaeal and Bacterial Type Strains, Phase II (KMG-II): from individual species to whole genera.</title>
        <authorList>
            <person name="Goeker M."/>
        </authorList>
    </citation>
    <scope>NUCLEOTIDE SEQUENCE [LARGE SCALE GENOMIC DNA]</scope>
    <source>
        <strain evidence="3 4">ATCC BAA-1881</strain>
    </source>
</reference>
<feature type="domain" description="Calcineurin-like phosphoesterase" evidence="2">
    <location>
        <begin position="1"/>
        <end position="195"/>
    </location>
</feature>
<dbReference type="OrthoDB" id="9813918at2"/>
<dbReference type="GO" id="GO:0005737">
    <property type="term" value="C:cytoplasm"/>
    <property type="evidence" value="ECO:0007669"/>
    <property type="project" value="TreeGrafter"/>
</dbReference>
<evidence type="ECO:0000259" key="2">
    <source>
        <dbReference type="Pfam" id="PF12850"/>
    </source>
</evidence>
<dbReference type="InterPro" id="IPR011152">
    <property type="entry name" value="Pesterase_MJ0912"/>
</dbReference>
<comment type="similarity">
    <text evidence="1">Belongs to the metallophosphoesterase superfamily. YfcE family.</text>
</comment>
<dbReference type="Proteomes" id="UP000248806">
    <property type="component" value="Unassembled WGS sequence"/>
</dbReference>
<dbReference type="PANTHER" id="PTHR42850:SF2">
    <property type="entry name" value="BLL5683 PROTEIN"/>
    <property type="match status" value="1"/>
</dbReference>
<dbReference type="InterPro" id="IPR024654">
    <property type="entry name" value="Calcineurin-like_PHP_lpxH"/>
</dbReference>
<comment type="caution">
    <text evidence="3">The sequence shown here is derived from an EMBL/GenBank/DDBJ whole genome shotgun (WGS) entry which is preliminary data.</text>
</comment>
<sequence>MRIAIISDIHGNQVALEAVLHDLSQQAPVDHLVIAGDLCLNGPRPKEVLQLIQSLQCPVIQGNVDVDTITGAPTKSPKKRRIIAWTQEQIGQEGIDYLSALPFSHLITNPHGSNALIVHASPRTQNEAIFPTASDETLEEQLGSLNATIGALAFGHLHIPYVRHWRQLLLVDVGSCGLPRDEDARASYGLLTWQDGSWHAEIRRVSYDIEQVVRQLRECGIPHARSRIKILTTAKY</sequence>
<dbReference type="EMBL" id="QKUF01000001">
    <property type="protein sequence ID" value="PZW36569.1"/>
    <property type="molecule type" value="Genomic_DNA"/>
</dbReference>
<accession>A0A326URK1</accession>
<dbReference type="Pfam" id="PF12850">
    <property type="entry name" value="Metallophos_2"/>
    <property type="match status" value="1"/>
</dbReference>
<gene>
    <name evidence="3" type="ORF">EI42_00745</name>
</gene>